<organism evidence="2 3">
    <name type="scientific">Clathrospora elynae</name>
    <dbReference type="NCBI Taxonomy" id="706981"/>
    <lineage>
        <taxon>Eukaryota</taxon>
        <taxon>Fungi</taxon>
        <taxon>Dikarya</taxon>
        <taxon>Ascomycota</taxon>
        <taxon>Pezizomycotina</taxon>
        <taxon>Dothideomycetes</taxon>
        <taxon>Pleosporomycetidae</taxon>
        <taxon>Pleosporales</taxon>
        <taxon>Diademaceae</taxon>
        <taxon>Clathrospora</taxon>
    </lineage>
</organism>
<accession>A0A6A5SIF6</accession>
<evidence type="ECO:0000313" key="2">
    <source>
        <dbReference type="EMBL" id="KAF1939470.1"/>
    </source>
</evidence>
<keyword evidence="1" id="KW-0472">Membrane</keyword>
<name>A0A6A5SIF6_9PLEO</name>
<reference evidence="2" key="1">
    <citation type="journal article" date="2020" name="Stud. Mycol.">
        <title>101 Dothideomycetes genomes: a test case for predicting lifestyles and emergence of pathogens.</title>
        <authorList>
            <person name="Haridas S."/>
            <person name="Albert R."/>
            <person name="Binder M."/>
            <person name="Bloem J."/>
            <person name="Labutti K."/>
            <person name="Salamov A."/>
            <person name="Andreopoulos B."/>
            <person name="Baker S."/>
            <person name="Barry K."/>
            <person name="Bills G."/>
            <person name="Bluhm B."/>
            <person name="Cannon C."/>
            <person name="Castanera R."/>
            <person name="Culley D."/>
            <person name="Daum C."/>
            <person name="Ezra D."/>
            <person name="Gonzalez J."/>
            <person name="Henrissat B."/>
            <person name="Kuo A."/>
            <person name="Liang C."/>
            <person name="Lipzen A."/>
            <person name="Lutzoni F."/>
            <person name="Magnuson J."/>
            <person name="Mondo S."/>
            <person name="Nolan M."/>
            <person name="Ohm R."/>
            <person name="Pangilinan J."/>
            <person name="Park H.-J."/>
            <person name="Ramirez L."/>
            <person name="Alfaro M."/>
            <person name="Sun H."/>
            <person name="Tritt A."/>
            <person name="Yoshinaga Y."/>
            <person name="Zwiers L.-H."/>
            <person name="Turgeon B."/>
            <person name="Goodwin S."/>
            <person name="Spatafora J."/>
            <person name="Crous P."/>
            <person name="Grigoriev I."/>
        </authorList>
    </citation>
    <scope>NUCLEOTIDE SEQUENCE</scope>
    <source>
        <strain evidence="2">CBS 161.51</strain>
    </source>
</reference>
<proteinExistence type="predicted"/>
<keyword evidence="3" id="KW-1185">Reference proteome</keyword>
<keyword evidence="1" id="KW-1133">Transmembrane helix</keyword>
<evidence type="ECO:0000313" key="3">
    <source>
        <dbReference type="Proteomes" id="UP000800038"/>
    </source>
</evidence>
<protein>
    <submittedName>
        <fullName evidence="2">Uncharacterized protein</fullName>
    </submittedName>
</protein>
<dbReference type="Proteomes" id="UP000800038">
    <property type="component" value="Unassembled WGS sequence"/>
</dbReference>
<feature type="transmembrane region" description="Helical" evidence="1">
    <location>
        <begin position="12"/>
        <end position="33"/>
    </location>
</feature>
<gene>
    <name evidence="2" type="ORF">EJ02DRAFT_456877</name>
</gene>
<dbReference type="EMBL" id="ML976080">
    <property type="protein sequence ID" value="KAF1939470.1"/>
    <property type="molecule type" value="Genomic_DNA"/>
</dbReference>
<sequence length="54" mass="6463">MLCILRFITISPFYFLLFFLIILILFYSLVFLLRILASHEKNLVLFQLPTNIKV</sequence>
<evidence type="ECO:0000256" key="1">
    <source>
        <dbReference type="SAM" id="Phobius"/>
    </source>
</evidence>
<keyword evidence="1" id="KW-0812">Transmembrane</keyword>
<dbReference type="AlphaFoldDB" id="A0A6A5SIF6"/>